<proteinExistence type="predicted"/>
<dbReference type="AlphaFoldDB" id="A0A0F7ZTW6"/>
<dbReference type="InterPro" id="IPR019410">
    <property type="entry name" value="Methyltransf_16"/>
</dbReference>
<dbReference type="Gene3D" id="3.40.50.150">
    <property type="entry name" value="Vaccinia Virus protein VP39"/>
    <property type="match status" value="1"/>
</dbReference>
<dbReference type="PANTHER" id="PTHR14614">
    <property type="entry name" value="HEPATOCELLULAR CARCINOMA-ASSOCIATED ANTIGEN"/>
    <property type="match status" value="1"/>
</dbReference>
<dbReference type="PANTHER" id="PTHR14614:SF130">
    <property type="entry name" value="PROTEIN-LYSINE N-METHYLTRANSFERASE EEF2KMT"/>
    <property type="match status" value="1"/>
</dbReference>
<dbReference type="OrthoDB" id="194386at2759"/>
<evidence type="ECO:0008006" key="3">
    <source>
        <dbReference type="Google" id="ProtNLM"/>
    </source>
</evidence>
<dbReference type="GO" id="GO:0005737">
    <property type="term" value="C:cytoplasm"/>
    <property type="evidence" value="ECO:0007669"/>
    <property type="project" value="TreeGrafter"/>
</dbReference>
<dbReference type="Pfam" id="PF10294">
    <property type="entry name" value="Methyltransf_16"/>
    <property type="match status" value="1"/>
</dbReference>
<dbReference type="Proteomes" id="UP000054481">
    <property type="component" value="Unassembled WGS sequence"/>
</dbReference>
<dbReference type="SUPFAM" id="SSF53335">
    <property type="entry name" value="S-adenosyl-L-methionine-dependent methyltransferases"/>
    <property type="match status" value="1"/>
</dbReference>
<evidence type="ECO:0000313" key="1">
    <source>
        <dbReference type="EMBL" id="KJZ73828.1"/>
    </source>
</evidence>
<sequence>MAKPWLAQVDRFCHQYLQLEQELDYPPGEALQLAEVQDAIYERLFADGAVPYGPPQRYQARALKRLVARIEAAICDWDEHAVSDNLMSCLAQLLSTPMPPETALAHQKFYVTYRLSLLAHASHEDEGVAWGDPGVTLLENRNLISAGGTTGLRTWEAALHFGQYLCLHPELVAGKSVLELGAGTGYLSILCTKWLSSTHALATDGSQDVLGNLADNLFLNNVQTPSRVTLEHIHWGHALVGSDRERWNGGQPFDVIVGADVTYDRRVIPALVGTVVDLVELYPAADVFIAETQRNEETLDTFLDACRRNSLDVEILHLPVLPRKQQEGPFYCDEIPIRICKVSKTLPCRVEPK</sequence>
<organism evidence="1 2">
    <name type="scientific">Hirsutella minnesotensis 3608</name>
    <dbReference type="NCBI Taxonomy" id="1043627"/>
    <lineage>
        <taxon>Eukaryota</taxon>
        <taxon>Fungi</taxon>
        <taxon>Dikarya</taxon>
        <taxon>Ascomycota</taxon>
        <taxon>Pezizomycotina</taxon>
        <taxon>Sordariomycetes</taxon>
        <taxon>Hypocreomycetidae</taxon>
        <taxon>Hypocreales</taxon>
        <taxon>Ophiocordycipitaceae</taxon>
        <taxon>Hirsutella</taxon>
    </lineage>
</organism>
<evidence type="ECO:0000313" key="2">
    <source>
        <dbReference type="Proteomes" id="UP000054481"/>
    </source>
</evidence>
<dbReference type="EMBL" id="KQ030531">
    <property type="protein sequence ID" value="KJZ73828.1"/>
    <property type="molecule type" value="Genomic_DNA"/>
</dbReference>
<protein>
    <recommendedName>
        <fullName evidence="3">FAM86 N-terminal domain-containing protein</fullName>
    </recommendedName>
</protein>
<name>A0A0F7ZTW6_9HYPO</name>
<gene>
    <name evidence="1" type="ORF">HIM_06721</name>
</gene>
<dbReference type="GO" id="GO:0008757">
    <property type="term" value="F:S-adenosylmethionine-dependent methyltransferase activity"/>
    <property type="evidence" value="ECO:0007669"/>
    <property type="project" value="UniProtKB-ARBA"/>
</dbReference>
<reference evidence="1 2" key="1">
    <citation type="journal article" date="2014" name="Genome Biol. Evol.">
        <title>Comparative genomics and transcriptomics analyses reveal divergent lifestyle features of nematode endoparasitic fungus Hirsutella minnesotensis.</title>
        <authorList>
            <person name="Lai Y."/>
            <person name="Liu K."/>
            <person name="Zhang X."/>
            <person name="Zhang X."/>
            <person name="Li K."/>
            <person name="Wang N."/>
            <person name="Shu C."/>
            <person name="Wu Y."/>
            <person name="Wang C."/>
            <person name="Bushley K.E."/>
            <person name="Xiang M."/>
            <person name="Liu X."/>
        </authorList>
    </citation>
    <scope>NUCLEOTIDE SEQUENCE [LARGE SCALE GENOMIC DNA]</scope>
    <source>
        <strain evidence="1 2">3608</strain>
    </source>
</reference>
<dbReference type="InterPro" id="IPR029063">
    <property type="entry name" value="SAM-dependent_MTases_sf"/>
</dbReference>
<keyword evidence="2" id="KW-1185">Reference proteome</keyword>
<accession>A0A0F7ZTW6</accession>